<dbReference type="InterPro" id="IPR042199">
    <property type="entry name" value="AsparK_Bifunc_asparK/hSer_DH"/>
</dbReference>
<dbReference type="InterPro" id="IPR045865">
    <property type="entry name" value="ACT-like_dom_sf"/>
</dbReference>
<dbReference type="Gene3D" id="1.20.120.1320">
    <property type="entry name" value="Aspartokinase, catalytic domain"/>
    <property type="match status" value="1"/>
</dbReference>
<evidence type="ECO:0000256" key="9">
    <source>
        <dbReference type="RuleBase" id="RU003448"/>
    </source>
</evidence>
<dbReference type="EC" id="2.7.2.4" evidence="9"/>
<dbReference type="InterPro" id="IPR001341">
    <property type="entry name" value="Asp_kinase"/>
</dbReference>
<evidence type="ECO:0000256" key="4">
    <source>
        <dbReference type="ARBA" id="ARBA00022741"/>
    </source>
</evidence>
<evidence type="ECO:0000256" key="3">
    <source>
        <dbReference type="ARBA" id="ARBA00022679"/>
    </source>
</evidence>
<keyword evidence="5 9" id="KW-0418">Kinase</keyword>
<keyword evidence="3 9" id="KW-0808">Transferase</keyword>
<dbReference type="UniPathway" id="UPA00051">
    <property type="reaction ID" value="UER00462"/>
</dbReference>
<reference evidence="13" key="1">
    <citation type="submission" date="2008-08" db="EMBL/GenBank/DDBJ databases">
        <title>The complete genome sequence of Coprothermobacter proteolyticus strain ATCC 5245 / DSM 5265 / BT.</title>
        <authorList>
            <person name="Dodson R.J."/>
            <person name="Durkin A.S."/>
            <person name="Wu M."/>
            <person name="Eisen J."/>
            <person name="Sutton G."/>
        </authorList>
    </citation>
    <scope>NUCLEOTIDE SEQUENCE [LARGE SCALE GENOMIC DNA]</scope>
    <source>
        <strain evidence="13">ATCC 35245 / DSM 5265 / OCM 4 / BT</strain>
    </source>
</reference>
<dbReference type="GO" id="GO:0009088">
    <property type="term" value="P:threonine biosynthetic process"/>
    <property type="evidence" value="ECO:0007669"/>
    <property type="project" value="UniProtKB-UniPathway"/>
</dbReference>
<dbReference type="Gene3D" id="3.30.70.260">
    <property type="match status" value="2"/>
</dbReference>
<dbReference type="EMBL" id="CP001145">
    <property type="protein sequence ID" value="ACI17542.1"/>
    <property type="molecule type" value="Genomic_DNA"/>
</dbReference>
<evidence type="ECO:0000256" key="7">
    <source>
        <dbReference type="ARBA" id="ARBA00047872"/>
    </source>
</evidence>
<dbReference type="SUPFAM" id="SSF55021">
    <property type="entry name" value="ACT-like"/>
    <property type="match status" value="2"/>
</dbReference>
<dbReference type="Gene3D" id="3.40.1160.10">
    <property type="entry name" value="Acetylglutamate kinase-like"/>
    <property type="match status" value="1"/>
</dbReference>
<feature type="binding site" evidence="8">
    <location>
        <position position="114"/>
    </location>
    <ligand>
        <name>substrate</name>
    </ligand>
</feature>
<comment type="catalytic activity">
    <reaction evidence="7 9">
        <text>L-aspartate + ATP = 4-phospho-L-aspartate + ADP</text>
        <dbReference type="Rhea" id="RHEA:23776"/>
        <dbReference type="ChEBI" id="CHEBI:29991"/>
        <dbReference type="ChEBI" id="CHEBI:30616"/>
        <dbReference type="ChEBI" id="CHEBI:57535"/>
        <dbReference type="ChEBI" id="CHEBI:456216"/>
        <dbReference type="EC" id="2.7.2.4"/>
    </reaction>
</comment>
<dbReference type="InterPro" id="IPR036393">
    <property type="entry name" value="AceGlu_kinase-like_sf"/>
</dbReference>
<dbReference type="SUPFAM" id="SSF53633">
    <property type="entry name" value="Carbamate kinase-like"/>
    <property type="match status" value="1"/>
</dbReference>
<evidence type="ECO:0000256" key="5">
    <source>
        <dbReference type="ARBA" id="ARBA00022777"/>
    </source>
</evidence>
<comment type="similarity">
    <text evidence="2 9">Belongs to the aspartokinase family.</text>
</comment>
<comment type="pathway">
    <text evidence="1 10">Amino-acid biosynthesis; L-lysine biosynthesis via DAP pathway; (S)-tetrahydrodipicolinate from L-aspartate: step 1/4.</text>
</comment>
<gene>
    <name evidence="12" type="ordered locus">COPRO5265_0015</name>
</gene>
<dbReference type="InterPro" id="IPR005260">
    <property type="entry name" value="Asp_kin_monofn"/>
</dbReference>
<feature type="domain" description="ACT" evidence="11">
    <location>
        <begin position="383"/>
        <end position="449"/>
    </location>
</feature>
<evidence type="ECO:0000256" key="6">
    <source>
        <dbReference type="ARBA" id="ARBA00022840"/>
    </source>
</evidence>
<evidence type="ECO:0000256" key="2">
    <source>
        <dbReference type="ARBA" id="ARBA00010122"/>
    </source>
</evidence>
<organism evidence="12 13">
    <name type="scientific">Coprothermobacter proteolyticus (strain ATCC 35245 / DSM 5265 / OCM 4 / BT)</name>
    <dbReference type="NCBI Taxonomy" id="309798"/>
    <lineage>
        <taxon>Bacteria</taxon>
        <taxon>Pseudomonadati</taxon>
        <taxon>Coprothermobacterota</taxon>
        <taxon>Coprothermobacteria</taxon>
        <taxon>Coprothermobacterales</taxon>
        <taxon>Coprothermobacteraceae</taxon>
        <taxon>Coprothermobacter</taxon>
    </lineage>
</organism>
<evidence type="ECO:0000313" key="12">
    <source>
        <dbReference type="EMBL" id="ACI17542.1"/>
    </source>
</evidence>
<dbReference type="CDD" id="cd04892">
    <property type="entry name" value="ACT_AK-like_2"/>
    <property type="match status" value="2"/>
</dbReference>
<keyword evidence="4 8" id="KW-0547">Nucleotide-binding</keyword>
<evidence type="ECO:0000256" key="8">
    <source>
        <dbReference type="PIRSR" id="PIRSR000726-1"/>
    </source>
</evidence>
<dbReference type="HOGENOM" id="CLU_009116_6_1_9"/>
<dbReference type="Pfam" id="PF22468">
    <property type="entry name" value="ACT_9"/>
    <property type="match status" value="2"/>
</dbReference>
<dbReference type="PIRSF" id="PIRSF000726">
    <property type="entry name" value="Asp_kin"/>
    <property type="match status" value="1"/>
</dbReference>
<dbReference type="GO" id="GO:0005524">
    <property type="term" value="F:ATP binding"/>
    <property type="evidence" value="ECO:0007669"/>
    <property type="project" value="UniProtKB-KW"/>
</dbReference>
<dbReference type="NCBIfam" id="TIGR00657">
    <property type="entry name" value="asp_kinases"/>
    <property type="match status" value="1"/>
</dbReference>
<evidence type="ECO:0000313" key="13">
    <source>
        <dbReference type="Proteomes" id="UP000001732"/>
    </source>
</evidence>
<feature type="binding site" evidence="8">
    <location>
        <begin position="7"/>
        <end position="10"/>
    </location>
    <ligand>
        <name>ATP</name>
        <dbReference type="ChEBI" id="CHEBI:30616"/>
    </ligand>
</feature>
<reference evidence="12 13" key="2">
    <citation type="journal article" date="2014" name="Genome Announc.">
        <title>Complete Genome Sequence of Coprothermobacter proteolyticus DSM 5265.</title>
        <authorList>
            <person name="Alexiev A."/>
            <person name="Coil D.A."/>
            <person name="Badger J.H."/>
            <person name="Enticknap J."/>
            <person name="Ward N."/>
            <person name="Robb F.T."/>
            <person name="Eisen J.A."/>
        </authorList>
    </citation>
    <scope>NUCLEOTIDE SEQUENCE [LARGE SCALE GENOMIC DNA]</scope>
    <source>
        <strain evidence="13">ATCC 35245 / DSM 5265 / OCM 4 / BT</strain>
    </source>
</reference>
<keyword evidence="13" id="KW-1185">Reference proteome</keyword>
<name>B5Y6I9_COPPD</name>
<dbReference type="OrthoDB" id="9799110at2"/>
<comment type="pathway">
    <text evidence="10">Amino-acid biosynthesis; L-threonine biosynthesis; L-threonine from L-aspartate: step 1/5.</text>
</comment>
<dbReference type="Pfam" id="PF00696">
    <property type="entry name" value="AA_kinase"/>
    <property type="match status" value="1"/>
</dbReference>
<dbReference type="InterPro" id="IPR002912">
    <property type="entry name" value="ACT_dom"/>
</dbReference>
<accession>B5Y6I9</accession>
<keyword evidence="10" id="KW-0028">Amino-acid biosynthesis</keyword>
<comment type="pathway">
    <text evidence="10">Amino-acid biosynthesis; L-methionine biosynthesis via de novo pathway; L-homoserine from L-aspartate: step 1/3.</text>
</comment>
<evidence type="ECO:0000256" key="1">
    <source>
        <dbReference type="ARBA" id="ARBA00004766"/>
    </source>
</evidence>
<dbReference type="UniPathway" id="UPA00050">
    <property type="reaction ID" value="UER00461"/>
</dbReference>
<sequence length="449" mass="49130">MKSIVLKFGGSTLKSKGDLEKIQNILRLRQTPFVLVVSAVNGVTNMLKEALDNLATLDIEEFLENMEHIYQAFLRNPSLELHQRVFAIRDFLLGAQLIGEAPPFVYDYVLSHGERCSSLLLTIHLNGRGITCSEMLPEQFGLITDGTYGNATVDLSQTEAHVKQHFEEDQNYVVPGFYGVCDGKVTVLGRGGSDYTATSLAYCLSAERVELYKDVPGFMSCDPKFLKEAKPIRQLSYDEAAELSYFGAKILHHSAIEPASKGHIPVHIYNMNTFNSQEGPDTVISADSCITHGVVKSISFTDDVAVIQFAGENVGRVPGILGTIASTLGNANINIKSVITSQTSINVLISKQDIDKCKKATQRMNIPHVENILYKADISLIAAVGDGLLKRHSVAARIFSAVSKQGINVEMISAGASNVTIYFLVRTADRQKALKAIHEEFFSGGEQNP</sequence>
<dbReference type="AlphaFoldDB" id="B5Y6I9"/>
<dbReference type="InterPro" id="IPR001048">
    <property type="entry name" value="Asp/Glu/Uridylate_kinase"/>
</dbReference>
<evidence type="ECO:0000259" key="11">
    <source>
        <dbReference type="PROSITE" id="PS51671"/>
    </source>
</evidence>
<dbReference type="STRING" id="309798.COPRO5265_0015"/>
<dbReference type="Proteomes" id="UP000001732">
    <property type="component" value="Chromosome"/>
</dbReference>
<dbReference type="GO" id="GO:0004072">
    <property type="term" value="F:aspartate kinase activity"/>
    <property type="evidence" value="ECO:0007669"/>
    <property type="project" value="UniProtKB-EC"/>
</dbReference>
<dbReference type="GO" id="GO:0005829">
    <property type="term" value="C:cytosol"/>
    <property type="evidence" value="ECO:0007669"/>
    <property type="project" value="TreeGrafter"/>
</dbReference>
<dbReference type="InterPro" id="IPR054352">
    <property type="entry name" value="ACT_Aspartokinase"/>
</dbReference>
<dbReference type="PANTHER" id="PTHR21499">
    <property type="entry name" value="ASPARTATE KINASE"/>
    <property type="match status" value="1"/>
</dbReference>
<feature type="binding site" evidence="8">
    <location>
        <position position="44"/>
    </location>
    <ligand>
        <name>substrate</name>
    </ligand>
</feature>
<protein>
    <recommendedName>
        <fullName evidence="9">Aspartokinase</fullName>
        <ecNumber evidence="9">2.7.2.4</ecNumber>
    </recommendedName>
</protein>
<dbReference type="UniPathway" id="UPA00034">
    <property type="reaction ID" value="UER00015"/>
</dbReference>
<dbReference type="GO" id="GO:0009090">
    <property type="term" value="P:homoserine biosynthetic process"/>
    <property type="evidence" value="ECO:0007669"/>
    <property type="project" value="TreeGrafter"/>
</dbReference>
<dbReference type="GO" id="GO:0009089">
    <property type="term" value="P:lysine biosynthetic process via diaminopimelate"/>
    <property type="evidence" value="ECO:0007669"/>
    <property type="project" value="UniProtKB-UniPathway"/>
</dbReference>
<dbReference type="KEGG" id="cpo:COPRO5265_0015"/>
<dbReference type="PANTHER" id="PTHR21499:SF59">
    <property type="entry name" value="ASPARTOKINASE"/>
    <property type="match status" value="1"/>
</dbReference>
<keyword evidence="6 8" id="KW-0067">ATP-binding</keyword>
<proteinExistence type="inferred from homology"/>
<dbReference type="PROSITE" id="PS51671">
    <property type="entry name" value="ACT"/>
    <property type="match status" value="1"/>
</dbReference>
<dbReference type="RefSeq" id="WP_012544194.1">
    <property type="nucleotide sequence ID" value="NC_011295.1"/>
</dbReference>
<evidence type="ECO:0000256" key="10">
    <source>
        <dbReference type="RuleBase" id="RU004249"/>
    </source>
</evidence>
<dbReference type="eggNOG" id="COG0527">
    <property type="taxonomic scope" value="Bacteria"/>
</dbReference>